<reference evidence="2 3" key="1">
    <citation type="journal article" date="2013" name="Proc. Natl. Acad. Sci. U.S.A.">
        <title>The king cobra genome reveals dynamic gene evolution and adaptation in the snake venom system.</title>
        <authorList>
            <person name="Vonk F.J."/>
            <person name="Casewell N.R."/>
            <person name="Henkel C.V."/>
            <person name="Heimberg A.M."/>
            <person name="Jansen H.J."/>
            <person name="McCleary R.J."/>
            <person name="Kerkkamp H.M."/>
            <person name="Vos R.A."/>
            <person name="Guerreiro I."/>
            <person name="Calvete J.J."/>
            <person name="Wuster W."/>
            <person name="Woods A.E."/>
            <person name="Logan J.M."/>
            <person name="Harrison R.A."/>
            <person name="Castoe T.A."/>
            <person name="de Koning A.P."/>
            <person name="Pollock D.D."/>
            <person name="Yandell M."/>
            <person name="Calderon D."/>
            <person name="Renjifo C."/>
            <person name="Currier R.B."/>
            <person name="Salgado D."/>
            <person name="Pla D."/>
            <person name="Sanz L."/>
            <person name="Hyder A.S."/>
            <person name="Ribeiro J.M."/>
            <person name="Arntzen J.W."/>
            <person name="van den Thillart G.E."/>
            <person name="Boetzer M."/>
            <person name="Pirovano W."/>
            <person name="Dirks R.P."/>
            <person name="Spaink H.P."/>
            <person name="Duboule D."/>
            <person name="McGlinn E."/>
            <person name="Kini R.M."/>
            <person name="Richardson M.K."/>
        </authorList>
    </citation>
    <scope>NUCLEOTIDE SEQUENCE</scope>
    <source>
        <tissue evidence="2">Blood</tissue>
    </source>
</reference>
<keyword evidence="3" id="KW-1185">Reference proteome</keyword>
<evidence type="ECO:0000313" key="3">
    <source>
        <dbReference type="Proteomes" id="UP000018936"/>
    </source>
</evidence>
<dbReference type="AlphaFoldDB" id="V8NLZ4"/>
<dbReference type="Proteomes" id="UP000018936">
    <property type="component" value="Unassembled WGS sequence"/>
</dbReference>
<evidence type="ECO:0000256" key="1">
    <source>
        <dbReference type="SAM" id="MobiDB-lite"/>
    </source>
</evidence>
<feature type="compositionally biased region" description="Basic and acidic residues" evidence="1">
    <location>
        <begin position="255"/>
        <end position="264"/>
    </location>
</feature>
<evidence type="ECO:0000313" key="2">
    <source>
        <dbReference type="EMBL" id="ETE63314.1"/>
    </source>
</evidence>
<protein>
    <submittedName>
        <fullName evidence="2">Garp</fullName>
    </submittedName>
</protein>
<feature type="region of interest" description="Disordered" evidence="1">
    <location>
        <begin position="255"/>
        <end position="314"/>
    </location>
</feature>
<feature type="compositionally biased region" description="Basic residues" evidence="1">
    <location>
        <begin position="265"/>
        <end position="299"/>
    </location>
</feature>
<sequence>MWGFCQQDPDPFISARDREKQPLSTHHVTSDGEPFCCGVLKACTCRHPQCNVPHPPVHVHTTPLHHPLTCTVHARAYQLIFSFFEAVFGLLVARGKPLQPWEAEKWARFGTSSSSRRPVFRPPKAAEASLEPPGGWEASACTVQVNLAGAHVPTQMALCATCGTCAIGIGHQAQCQLPSYAHLCFTDMWGNEEGGNAWENESKFCISSGCCLKVNQLEEGGSWKKEGATTCIAARQRDGREGEMVGKEKWMVGKEIGKGKEVNRKKGKQKGKLERKKKKRKQKEKGRTKRRKRRKRMKGKREGEERKKEREKKG</sequence>
<gene>
    <name evidence="2" type="primary">GARP</name>
    <name evidence="2" type="ORF">L345_10925</name>
</gene>
<organism evidence="2 3">
    <name type="scientific">Ophiophagus hannah</name>
    <name type="common">King cobra</name>
    <name type="synonym">Naja hannah</name>
    <dbReference type="NCBI Taxonomy" id="8665"/>
    <lineage>
        <taxon>Eukaryota</taxon>
        <taxon>Metazoa</taxon>
        <taxon>Chordata</taxon>
        <taxon>Craniata</taxon>
        <taxon>Vertebrata</taxon>
        <taxon>Euteleostomi</taxon>
        <taxon>Lepidosauria</taxon>
        <taxon>Squamata</taxon>
        <taxon>Bifurcata</taxon>
        <taxon>Unidentata</taxon>
        <taxon>Episquamata</taxon>
        <taxon>Toxicofera</taxon>
        <taxon>Serpentes</taxon>
        <taxon>Colubroidea</taxon>
        <taxon>Elapidae</taxon>
        <taxon>Elapinae</taxon>
        <taxon>Ophiophagus</taxon>
    </lineage>
</organism>
<accession>V8NLZ4</accession>
<name>V8NLZ4_OPHHA</name>
<proteinExistence type="predicted"/>
<feature type="non-terminal residue" evidence="2">
    <location>
        <position position="1"/>
    </location>
</feature>
<comment type="caution">
    <text evidence="2">The sequence shown here is derived from an EMBL/GenBank/DDBJ whole genome shotgun (WGS) entry which is preliminary data.</text>
</comment>
<dbReference type="EMBL" id="AZIM01002809">
    <property type="protein sequence ID" value="ETE63314.1"/>
    <property type="molecule type" value="Genomic_DNA"/>
</dbReference>
<feature type="compositionally biased region" description="Basic and acidic residues" evidence="1">
    <location>
        <begin position="300"/>
        <end position="314"/>
    </location>
</feature>